<evidence type="ECO:0000313" key="1">
    <source>
        <dbReference type="EMBL" id="EDL81610.1"/>
    </source>
</evidence>
<evidence type="ECO:0000313" key="2">
    <source>
        <dbReference type="Proteomes" id="UP000234681"/>
    </source>
</evidence>
<dbReference type="AlphaFoldDB" id="A6JE66"/>
<dbReference type="EMBL" id="CH473982">
    <property type="protein sequence ID" value="EDL81610.1"/>
    <property type="molecule type" value="Genomic_DNA"/>
</dbReference>
<reference evidence="2" key="1">
    <citation type="submission" date="2005-09" db="EMBL/GenBank/DDBJ databases">
        <authorList>
            <person name="Mural R.J."/>
            <person name="Li P.W."/>
            <person name="Adams M.D."/>
            <person name="Amanatides P.G."/>
            <person name="Baden-Tillson H."/>
            <person name="Barnstead M."/>
            <person name="Chin S.H."/>
            <person name="Dew I."/>
            <person name="Evans C.A."/>
            <person name="Ferriera S."/>
            <person name="Flanigan M."/>
            <person name="Fosler C."/>
            <person name="Glodek A."/>
            <person name="Gu Z."/>
            <person name="Holt R.A."/>
            <person name="Jennings D."/>
            <person name="Kraft C.L."/>
            <person name="Lu F."/>
            <person name="Nguyen T."/>
            <person name="Nusskern D.R."/>
            <person name="Pfannkoch C.M."/>
            <person name="Sitter C."/>
            <person name="Sutton G.G."/>
            <person name="Venter J.C."/>
            <person name="Wang Z."/>
            <person name="Woodage T."/>
            <person name="Zheng X.H."/>
            <person name="Zhong F."/>
        </authorList>
    </citation>
    <scope>NUCLEOTIDE SEQUENCE [LARGE SCALE GENOMIC DNA]</scope>
    <source>
        <strain>BN</strain>
        <strain evidence="2">Sprague-Dawley</strain>
    </source>
</reference>
<organism evidence="1 2">
    <name type="scientific">Rattus norvegicus</name>
    <name type="common">Rat</name>
    <dbReference type="NCBI Taxonomy" id="10116"/>
    <lineage>
        <taxon>Eukaryota</taxon>
        <taxon>Metazoa</taxon>
        <taxon>Chordata</taxon>
        <taxon>Craniata</taxon>
        <taxon>Vertebrata</taxon>
        <taxon>Euteleostomi</taxon>
        <taxon>Mammalia</taxon>
        <taxon>Eutheria</taxon>
        <taxon>Euarchontoglires</taxon>
        <taxon>Glires</taxon>
        <taxon>Rodentia</taxon>
        <taxon>Myomorpha</taxon>
        <taxon>Muroidea</taxon>
        <taxon>Muridae</taxon>
        <taxon>Murinae</taxon>
        <taxon>Rattus</taxon>
    </lineage>
</organism>
<sequence>MKLKLPWHLRAAKTPSTVRLKPLQVLRKRNLPGRIRRQTWKLKVR</sequence>
<name>A6JE66_RAT</name>
<gene>
    <name evidence="1" type="ORF">rCG_20823</name>
</gene>
<protein>
    <submittedName>
        <fullName evidence="1">RCG20823</fullName>
    </submittedName>
</protein>
<accession>A6JE66</accession>
<dbReference type="Proteomes" id="UP000234681">
    <property type="component" value="Chromosome 6"/>
</dbReference>
<proteinExistence type="predicted"/>